<dbReference type="EMBL" id="AP003952">
    <property type="protein sequence ID" value="BAD61753.1"/>
    <property type="molecule type" value="Genomic_DNA"/>
</dbReference>
<reference evidence="4" key="3">
    <citation type="journal article" date="2005" name="Nature">
        <title>The map-based sequence of the rice genome.</title>
        <authorList>
            <consortium name="International rice genome sequencing project (IRGSP)"/>
            <person name="Matsumoto T."/>
            <person name="Wu J."/>
            <person name="Kanamori H."/>
            <person name="Katayose Y."/>
            <person name="Fujisawa M."/>
            <person name="Namiki N."/>
            <person name="Mizuno H."/>
            <person name="Yamamoto K."/>
            <person name="Antonio B.A."/>
            <person name="Baba T."/>
            <person name="Sakata K."/>
            <person name="Nagamura Y."/>
            <person name="Aoki H."/>
            <person name="Arikawa K."/>
            <person name="Arita K."/>
            <person name="Bito T."/>
            <person name="Chiden Y."/>
            <person name="Fujitsuka N."/>
            <person name="Fukunaka R."/>
            <person name="Hamada M."/>
            <person name="Harada C."/>
            <person name="Hayashi A."/>
            <person name="Hijishita S."/>
            <person name="Honda M."/>
            <person name="Hosokawa S."/>
            <person name="Ichikawa Y."/>
            <person name="Idonuma A."/>
            <person name="Iijima M."/>
            <person name="Ikeda M."/>
            <person name="Ikeno M."/>
            <person name="Ito K."/>
            <person name="Ito S."/>
            <person name="Ito T."/>
            <person name="Ito Y."/>
            <person name="Ito Y."/>
            <person name="Iwabuchi A."/>
            <person name="Kamiya K."/>
            <person name="Karasawa W."/>
            <person name="Kurita K."/>
            <person name="Katagiri S."/>
            <person name="Kikuta A."/>
            <person name="Kobayashi H."/>
            <person name="Kobayashi N."/>
            <person name="Machita K."/>
            <person name="Maehara T."/>
            <person name="Masukawa M."/>
            <person name="Mizubayashi T."/>
            <person name="Mukai Y."/>
            <person name="Nagasaki H."/>
            <person name="Nagata Y."/>
            <person name="Naito S."/>
            <person name="Nakashima M."/>
            <person name="Nakama Y."/>
            <person name="Nakamichi Y."/>
            <person name="Nakamura M."/>
            <person name="Meguro A."/>
            <person name="Negishi M."/>
            <person name="Ohta I."/>
            <person name="Ohta T."/>
            <person name="Okamoto M."/>
            <person name="Ono N."/>
            <person name="Saji S."/>
            <person name="Sakaguchi M."/>
            <person name="Sakai K."/>
            <person name="Shibata M."/>
            <person name="Shimokawa T."/>
            <person name="Song J."/>
            <person name="Takazaki Y."/>
            <person name="Terasawa K."/>
            <person name="Tsugane M."/>
            <person name="Tsuji K."/>
            <person name="Ueda S."/>
            <person name="Waki K."/>
            <person name="Yamagata H."/>
            <person name="Yamamoto M."/>
            <person name="Yamamoto S."/>
            <person name="Yamane H."/>
            <person name="Yoshiki S."/>
            <person name="Yoshihara R."/>
            <person name="Yukawa K."/>
            <person name="Zhong H."/>
            <person name="Yano M."/>
            <person name="Yuan Q."/>
            <person name="Ouyang S."/>
            <person name="Liu J."/>
            <person name="Jones K.M."/>
            <person name="Gansberger K."/>
            <person name="Moffat K."/>
            <person name="Hill J."/>
            <person name="Bera J."/>
            <person name="Fadrosh D."/>
            <person name="Jin S."/>
            <person name="Johri S."/>
            <person name="Kim M."/>
            <person name="Overton L."/>
            <person name="Reardon M."/>
            <person name="Tsitrin T."/>
            <person name="Vuong H."/>
            <person name="Weaver B."/>
            <person name="Ciecko A."/>
            <person name="Tallon L."/>
            <person name="Jackson J."/>
            <person name="Pai G."/>
            <person name="Aken S.V."/>
            <person name="Utterback T."/>
            <person name="Reidmuller S."/>
            <person name="Feldblyum T."/>
            <person name="Hsiao J."/>
            <person name="Zismann V."/>
            <person name="Iobst S."/>
            <person name="de Vazeille A.R."/>
            <person name="Buell C.R."/>
            <person name="Ying K."/>
            <person name="Li Y."/>
            <person name="Lu T."/>
            <person name="Huang Y."/>
            <person name="Zhao Q."/>
            <person name="Feng Q."/>
            <person name="Zhang L."/>
            <person name="Zhu J."/>
            <person name="Weng Q."/>
            <person name="Mu J."/>
            <person name="Lu Y."/>
            <person name="Fan D."/>
            <person name="Liu Y."/>
            <person name="Guan J."/>
            <person name="Zhang Y."/>
            <person name="Yu S."/>
            <person name="Liu X."/>
            <person name="Zhang Y."/>
            <person name="Hong G."/>
            <person name="Han B."/>
            <person name="Choisne N."/>
            <person name="Demange N."/>
            <person name="Orjeda G."/>
            <person name="Samain S."/>
            <person name="Cattolico L."/>
            <person name="Pelletier E."/>
            <person name="Couloux A."/>
            <person name="Segurens B."/>
            <person name="Wincker P."/>
            <person name="D'Hont A."/>
            <person name="Scarpelli C."/>
            <person name="Weissenbach J."/>
            <person name="Salanoubat M."/>
            <person name="Quetier F."/>
            <person name="Yu Y."/>
            <person name="Kim H.R."/>
            <person name="Rambo T."/>
            <person name="Currie J."/>
            <person name="Collura K."/>
            <person name="Luo M."/>
            <person name="Yang T."/>
            <person name="Ammiraju J.S.S."/>
            <person name="Engler F."/>
            <person name="Soderlund C."/>
            <person name="Wing R.A."/>
            <person name="Palmer L.E."/>
            <person name="de la Bastide M."/>
            <person name="Spiegel L."/>
            <person name="Nascimento L."/>
            <person name="Zutavern T."/>
            <person name="O'Shaughnessy A."/>
            <person name="Dike S."/>
            <person name="Dedhia N."/>
            <person name="Preston R."/>
            <person name="Balija V."/>
            <person name="McCombie W.R."/>
            <person name="Chow T."/>
            <person name="Chen H."/>
            <person name="Chung M."/>
            <person name="Chen C."/>
            <person name="Shaw J."/>
            <person name="Wu H."/>
            <person name="Hsiao K."/>
            <person name="Chao Y."/>
            <person name="Chu M."/>
            <person name="Cheng C."/>
            <person name="Hour A."/>
            <person name="Lee P."/>
            <person name="Lin S."/>
            <person name="Lin Y."/>
            <person name="Liou J."/>
            <person name="Liu S."/>
            <person name="Hsing Y."/>
            <person name="Raghuvanshi S."/>
            <person name="Mohanty A."/>
            <person name="Bharti A.K."/>
            <person name="Gaur A."/>
            <person name="Gupta V."/>
            <person name="Kumar D."/>
            <person name="Ravi V."/>
            <person name="Vij S."/>
            <person name="Kapur A."/>
            <person name="Khurana P."/>
            <person name="Khurana P."/>
            <person name="Khurana J.P."/>
            <person name="Tyagi A.K."/>
            <person name="Gaikwad K."/>
            <person name="Singh A."/>
            <person name="Dalal V."/>
            <person name="Srivastava S."/>
            <person name="Dixit A."/>
            <person name="Pal A.K."/>
            <person name="Ghazi I.A."/>
            <person name="Yadav M."/>
            <person name="Pandit A."/>
            <person name="Bhargava A."/>
            <person name="Sureshbabu K."/>
            <person name="Batra K."/>
            <person name="Sharma T.R."/>
            <person name="Mohapatra T."/>
            <person name="Singh N.K."/>
            <person name="Messing J."/>
            <person name="Nelson A.B."/>
            <person name="Fuks G."/>
            <person name="Kavchok S."/>
            <person name="Keizer G."/>
            <person name="Linton E."/>
            <person name="Llaca V."/>
            <person name="Song R."/>
            <person name="Tanyolac B."/>
            <person name="Young S."/>
            <person name="Ho-Il K."/>
            <person name="Hahn J.H."/>
            <person name="Sangsakoo G."/>
            <person name="Vanavichit A."/>
            <person name="de Mattos Luiz.A.T."/>
            <person name="Zimmer P.D."/>
            <person name="Malone G."/>
            <person name="Dellagostin O."/>
            <person name="de Oliveira A.C."/>
            <person name="Bevan M."/>
            <person name="Bancroft I."/>
            <person name="Minx P."/>
            <person name="Cordum H."/>
            <person name="Wilson R."/>
            <person name="Cheng Z."/>
            <person name="Jin W."/>
            <person name="Jiang J."/>
            <person name="Leong S.A."/>
            <person name="Iwama H."/>
            <person name="Gojobori T."/>
            <person name="Itoh T."/>
            <person name="Niimura Y."/>
            <person name="Fujii Y."/>
            <person name="Habara T."/>
            <person name="Sakai H."/>
            <person name="Sato Y."/>
            <person name="Wilson G."/>
            <person name="Kumar K."/>
            <person name="McCouch S."/>
            <person name="Juretic N."/>
            <person name="Hoen D."/>
            <person name="Wright S."/>
            <person name="Bruskiewich R."/>
            <person name="Bureau T."/>
            <person name="Miyao A."/>
            <person name="Hirochika H."/>
            <person name="Nishikawa T."/>
            <person name="Kadowaki K."/>
            <person name="Sugiura M."/>
            <person name="Burr B."/>
            <person name="Sasaki T."/>
        </authorList>
    </citation>
    <scope>NUCLEOTIDE SEQUENCE [LARGE SCALE GENOMIC DNA]</scope>
    <source>
        <strain evidence="4">cv. Nipponbare</strain>
    </source>
</reference>
<reference evidence="3" key="2">
    <citation type="submission" date="2001-07" db="EMBL/GenBank/DDBJ databases">
        <title>Oryza sativa nipponbare(GA3) genomic DNA, chromosome 6, BAC clone:OJ1294_G12.</title>
        <authorList>
            <person name="Sasaki T."/>
            <person name="Matsumoto T."/>
            <person name="Yamamoto K."/>
        </authorList>
    </citation>
    <scope>NUCLEOTIDE SEQUENCE</scope>
</reference>
<dbReference type="EMBL" id="AP003506">
    <property type="protein sequence ID" value="BAD61537.1"/>
    <property type="molecule type" value="Genomic_DNA"/>
</dbReference>
<organism evidence="3 4">
    <name type="scientific">Oryza sativa subsp. japonica</name>
    <name type="common">Rice</name>
    <dbReference type="NCBI Taxonomy" id="39947"/>
    <lineage>
        <taxon>Eukaryota</taxon>
        <taxon>Viridiplantae</taxon>
        <taxon>Streptophyta</taxon>
        <taxon>Embryophyta</taxon>
        <taxon>Tracheophyta</taxon>
        <taxon>Spermatophyta</taxon>
        <taxon>Magnoliopsida</taxon>
        <taxon>Liliopsida</taxon>
        <taxon>Poales</taxon>
        <taxon>Poaceae</taxon>
        <taxon>BOP clade</taxon>
        <taxon>Oryzoideae</taxon>
        <taxon>Oryzeae</taxon>
        <taxon>Oryzinae</taxon>
        <taxon>Oryza</taxon>
        <taxon>Oryza sativa</taxon>
    </lineage>
</organism>
<sequence>MSVTLKTIINKRWGHMSISLPPSPLSSATADNNTCRNLDRHAYCSRVLRLGLADLGVAGHSRGSGEPHELAGIEDSTDAASLVQGVPPSADGSCGDSGRHGGAGRRAPRRRYPPREPFAPADGQSGSLYLLACSAAHPRRPLPGKERERGKGRRERRERKEERSEADMWGSRGPHHFKIMFCVQLTCGATLYIIFPIYTCHVNATWNGELVK</sequence>
<feature type="region of interest" description="Disordered" evidence="1">
    <location>
        <begin position="82"/>
        <end position="125"/>
    </location>
</feature>
<accession>Q5Z891</accession>
<evidence type="ECO:0000313" key="4">
    <source>
        <dbReference type="Proteomes" id="UP000000763"/>
    </source>
</evidence>
<reference evidence="4" key="4">
    <citation type="journal article" date="2008" name="Nucleic Acids Res.">
        <title>The rice annotation project database (RAP-DB): 2008 update.</title>
        <authorList>
            <consortium name="The rice annotation project (RAP)"/>
        </authorList>
    </citation>
    <scope>GENOME REANNOTATION</scope>
    <source>
        <strain evidence="4">cv. Nipponbare</strain>
    </source>
</reference>
<name>Q5Z891_ORYSJ</name>
<dbReference type="Proteomes" id="UP000000763">
    <property type="component" value="Chromosome 6"/>
</dbReference>
<feature type="region of interest" description="Disordered" evidence="1">
    <location>
        <begin position="138"/>
        <end position="169"/>
    </location>
</feature>
<feature type="compositionally biased region" description="Basic residues" evidence="1">
    <location>
        <begin position="102"/>
        <end position="112"/>
    </location>
</feature>
<evidence type="ECO:0000256" key="1">
    <source>
        <dbReference type="SAM" id="MobiDB-lite"/>
    </source>
</evidence>
<proteinExistence type="predicted"/>
<gene>
    <name evidence="3" type="ORF">OJ1294_G12.17</name>
    <name evidence="2" type="ORF">P0428A03.3</name>
</gene>
<protein>
    <submittedName>
        <fullName evidence="3">Uncharacterized protein</fullName>
    </submittedName>
</protein>
<evidence type="ECO:0000313" key="3">
    <source>
        <dbReference type="EMBL" id="BAD61753.1"/>
    </source>
</evidence>
<reference evidence="2" key="1">
    <citation type="submission" date="2001-04" db="EMBL/GenBank/DDBJ databases">
        <title>Oryza sativa nipponbare(GA3) genomic DNA, chromosome 6, PAC clone:P0428A03.</title>
        <authorList>
            <person name="Sasaki T."/>
            <person name="Matsumoto T."/>
            <person name="Yamamoto K."/>
        </authorList>
    </citation>
    <scope>NUCLEOTIDE SEQUENCE</scope>
</reference>
<evidence type="ECO:0000313" key="2">
    <source>
        <dbReference type="EMBL" id="BAD61537.1"/>
    </source>
</evidence>
<dbReference type="AlphaFoldDB" id="Q5Z891"/>